<evidence type="ECO:0000256" key="7">
    <source>
        <dbReference type="ARBA" id="ARBA00023235"/>
    </source>
</evidence>
<proteinExistence type="inferred from homology"/>
<dbReference type="FunFam" id="1.20.120.1150:FF:000002">
    <property type="entry name" value="Serine/threonine-protein phosphatase 2A activator"/>
    <property type="match status" value="1"/>
</dbReference>
<reference evidence="11 12" key="1">
    <citation type="journal article" date="2018" name="Sci. Rep.">
        <title>Genomic signatures of local adaptation to the degree of environmental predictability in rotifers.</title>
        <authorList>
            <person name="Franch-Gras L."/>
            <person name="Hahn C."/>
            <person name="Garcia-Roger E.M."/>
            <person name="Carmona M.J."/>
            <person name="Serra M."/>
            <person name="Gomez A."/>
        </authorList>
    </citation>
    <scope>NUCLEOTIDE SEQUENCE [LARGE SCALE GENOMIC DNA]</scope>
    <source>
        <strain evidence="11">HYR1</strain>
    </source>
</reference>
<dbReference type="PIRSF" id="PIRSF016325">
    <property type="entry name" value="Phstyr_phstse_ac"/>
    <property type="match status" value="1"/>
</dbReference>
<organism evidence="11 12">
    <name type="scientific">Brachionus plicatilis</name>
    <name type="common">Marine rotifer</name>
    <name type="synonym">Brachionus muelleri</name>
    <dbReference type="NCBI Taxonomy" id="10195"/>
    <lineage>
        <taxon>Eukaryota</taxon>
        <taxon>Metazoa</taxon>
        <taxon>Spiralia</taxon>
        <taxon>Gnathifera</taxon>
        <taxon>Rotifera</taxon>
        <taxon>Eurotatoria</taxon>
        <taxon>Monogononta</taxon>
        <taxon>Pseudotrocha</taxon>
        <taxon>Ploima</taxon>
        <taxon>Brachionidae</taxon>
        <taxon>Brachionus</taxon>
    </lineage>
</organism>
<accession>A0A3M7SWK9</accession>
<comment type="subcellular location">
    <subcellularLocation>
        <location evidence="2 10">Cytoplasm</location>
    </subcellularLocation>
</comment>
<dbReference type="Pfam" id="PF03095">
    <property type="entry name" value="PTPA"/>
    <property type="match status" value="1"/>
</dbReference>
<dbReference type="PANTHER" id="PTHR10012">
    <property type="entry name" value="SERINE/THREONINE-PROTEIN PHOSPHATASE 2A REGULATORY SUBUNIT B"/>
    <property type="match status" value="1"/>
</dbReference>
<dbReference type="GO" id="GO:0005737">
    <property type="term" value="C:cytoplasm"/>
    <property type="evidence" value="ECO:0007669"/>
    <property type="project" value="UniProtKB-SubCell"/>
</dbReference>
<gene>
    <name evidence="11" type="ORF">BpHYR1_022526</name>
</gene>
<evidence type="ECO:0000256" key="5">
    <source>
        <dbReference type="ARBA" id="ARBA00022490"/>
    </source>
</evidence>
<dbReference type="CDD" id="cd04087">
    <property type="entry name" value="PTPA"/>
    <property type="match status" value="1"/>
</dbReference>
<dbReference type="InterPro" id="IPR043170">
    <property type="entry name" value="PTPA_C_lid"/>
</dbReference>
<evidence type="ECO:0000256" key="3">
    <source>
        <dbReference type="ARBA" id="ARBA00011019"/>
    </source>
</evidence>
<keyword evidence="7 10" id="KW-0413">Isomerase</keyword>
<evidence type="ECO:0000256" key="10">
    <source>
        <dbReference type="RuleBase" id="RU361210"/>
    </source>
</evidence>
<evidence type="ECO:0000256" key="2">
    <source>
        <dbReference type="ARBA" id="ARBA00004496"/>
    </source>
</evidence>
<name>A0A3M7SWK9_BRAPC</name>
<keyword evidence="6 10" id="KW-0697">Rotamase</keyword>
<comment type="function">
    <text evidence="10">PPIases accelerate the folding of proteins. It catalyzes the cis-trans isomerization of proline imidic peptide bonds in oligopeptides.</text>
</comment>
<keyword evidence="5 10" id="KW-0963">Cytoplasm</keyword>
<evidence type="ECO:0000313" key="12">
    <source>
        <dbReference type="Proteomes" id="UP000276133"/>
    </source>
</evidence>
<comment type="caution">
    <text evidence="11">The sequence shown here is derived from an EMBL/GenBank/DDBJ whole genome shotgun (WGS) entry which is preliminary data.</text>
</comment>
<dbReference type="GO" id="GO:0008160">
    <property type="term" value="F:protein tyrosine phosphatase activator activity"/>
    <property type="evidence" value="ECO:0007669"/>
    <property type="project" value="TreeGrafter"/>
</dbReference>
<dbReference type="GO" id="GO:0003755">
    <property type="term" value="F:peptidyl-prolyl cis-trans isomerase activity"/>
    <property type="evidence" value="ECO:0007669"/>
    <property type="project" value="UniProtKB-KW"/>
</dbReference>
<dbReference type="InterPro" id="IPR037218">
    <property type="entry name" value="PTPA_sf"/>
</dbReference>
<evidence type="ECO:0000256" key="6">
    <source>
        <dbReference type="ARBA" id="ARBA00023110"/>
    </source>
</evidence>
<evidence type="ECO:0000256" key="1">
    <source>
        <dbReference type="ARBA" id="ARBA00000971"/>
    </source>
</evidence>
<dbReference type="Proteomes" id="UP000276133">
    <property type="component" value="Unassembled WGS sequence"/>
</dbReference>
<evidence type="ECO:0000313" key="11">
    <source>
        <dbReference type="EMBL" id="RNA40069.1"/>
    </source>
</evidence>
<dbReference type="GO" id="GO:0000159">
    <property type="term" value="C:protein phosphatase type 2A complex"/>
    <property type="evidence" value="ECO:0007669"/>
    <property type="project" value="TreeGrafter"/>
</dbReference>
<comment type="catalytic activity">
    <reaction evidence="1 10">
        <text>[protein]-peptidylproline (omega=180) = [protein]-peptidylproline (omega=0)</text>
        <dbReference type="Rhea" id="RHEA:16237"/>
        <dbReference type="Rhea" id="RHEA-COMP:10747"/>
        <dbReference type="Rhea" id="RHEA-COMP:10748"/>
        <dbReference type="ChEBI" id="CHEBI:83833"/>
        <dbReference type="ChEBI" id="CHEBI:83834"/>
        <dbReference type="EC" id="5.2.1.8"/>
    </reaction>
</comment>
<dbReference type="EC" id="5.2.1.8" evidence="4 10"/>
<evidence type="ECO:0000256" key="4">
    <source>
        <dbReference type="ARBA" id="ARBA00013194"/>
    </source>
</evidence>
<protein>
    <recommendedName>
        <fullName evidence="8 10">Serine/threonine-protein phosphatase 2A activator</fullName>
        <ecNumber evidence="4 10">5.2.1.8</ecNumber>
    </recommendedName>
    <alternativeName>
        <fullName evidence="9 10">Phosphotyrosyl phosphatase activator</fullName>
    </alternativeName>
</protein>
<sequence>MQPKREILSVPDMGKWKRSQAFHDLIEFINNLCESVVDTKLNENISFSENVQNLLNILNKISEWVDEIPPVQQPQRFGNTAFRSWIQKVRENSKDLLFPIVKDESQSQELSVYLNESFGNETRIDYGTGHEMAFAFFLIGLLKLEILSKQDFKSIVLGIFFEYLKLARKLQITYKMEPAGSHGVWSLDDFQFLPFIFGSAQMIGNQQIEPAKFVDEACIERYKDENLFFNCLKFIITIKRGPFAEHSNQLWNISMVQSWNKINSGLIKMYTAQVLEKFPVAQHILFGDLIKISPKI</sequence>
<dbReference type="OrthoDB" id="16120at2759"/>
<evidence type="ECO:0000256" key="8">
    <source>
        <dbReference type="ARBA" id="ARBA00044786"/>
    </source>
</evidence>
<dbReference type="Gene3D" id="1.20.120.1150">
    <property type="match status" value="1"/>
</dbReference>
<dbReference type="SUPFAM" id="SSF140984">
    <property type="entry name" value="PTPA-like"/>
    <property type="match status" value="1"/>
</dbReference>
<dbReference type="GO" id="GO:0007052">
    <property type="term" value="P:mitotic spindle organization"/>
    <property type="evidence" value="ECO:0007669"/>
    <property type="project" value="TreeGrafter"/>
</dbReference>
<dbReference type="AlphaFoldDB" id="A0A3M7SWK9"/>
<dbReference type="GO" id="GO:0005634">
    <property type="term" value="C:nucleus"/>
    <property type="evidence" value="ECO:0007669"/>
    <property type="project" value="TreeGrafter"/>
</dbReference>
<keyword evidence="12" id="KW-1185">Reference proteome</keyword>
<evidence type="ECO:0000256" key="9">
    <source>
        <dbReference type="ARBA" id="ARBA00044820"/>
    </source>
</evidence>
<dbReference type="PANTHER" id="PTHR10012:SF0">
    <property type="entry name" value="SERINE_THREONINE-PROTEIN PHOSPHATASE 2A ACTIVATOR"/>
    <property type="match status" value="1"/>
</dbReference>
<dbReference type="STRING" id="10195.A0A3M7SWK9"/>
<comment type="similarity">
    <text evidence="3 10">Belongs to the PTPA-type PPIase family.</text>
</comment>
<dbReference type="EMBL" id="REGN01000680">
    <property type="protein sequence ID" value="RNA40069.1"/>
    <property type="molecule type" value="Genomic_DNA"/>
</dbReference>
<dbReference type="InterPro" id="IPR004327">
    <property type="entry name" value="Phstyr_phstse_ac"/>
</dbReference>